<evidence type="ECO:0000256" key="4">
    <source>
        <dbReference type="SAM" id="SignalP"/>
    </source>
</evidence>
<dbReference type="InterPro" id="IPR052302">
    <property type="entry name" value="Neurotrophin_rcpt-DD"/>
</dbReference>
<feature type="domain" description="TNFR-Cys" evidence="5">
    <location>
        <begin position="75"/>
        <end position="115"/>
    </location>
</feature>
<dbReference type="PROSITE" id="PS50050">
    <property type="entry name" value="TNFR_NGFR_2"/>
    <property type="match status" value="2"/>
</dbReference>
<dbReference type="PROSITE" id="PS00652">
    <property type="entry name" value="TNFR_NGFR_1"/>
    <property type="match status" value="2"/>
</dbReference>
<feature type="domain" description="Ig-like" evidence="6">
    <location>
        <begin position="306"/>
        <end position="395"/>
    </location>
</feature>
<feature type="transmembrane region" description="Helical" evidence="3">
    <location>
        <begin position="192"/>
        <end position="213"/>
    </location>
</feature>
<dbReference type="SUPFAM" id="SSF48726">
    <property type="entry name" value="Immunoglobulin"/>
    <property type="match status" value="1"/>
</dbReference>
<dbReference type="GO" id="GO:0015026">
    <property type="term" value="F:coreceptor activity"/>
    <property type="evidence" value="ECO:0007669"/>
    <property type="project" value="TreeGrafter"/>
</dbReference>
<dbReference type="GO" id="GO:0007266">
    <property type="term" value="P:Rho protein signal transduction"/>
    <property type="evidence" value="ECO:0007669"/>
    <property type="project" value="TreeGrafter"/>
</dbReference>
<evidence type="ECO:0000313" key="7">
    <source>
        <dbReference type="EMBL" id="CAH3045376.1"/>
    </source>
</evidence>
<feature type="domain" description="TNFR-Cys" evidence="5">
    <location>
        <begin position="118"/>
        <end position="162"/>
    </location>
</feature>
<gene>
    <name evidence="7" type="ORF">PMEA_00033523</name>
</gene>
<feature type="repeat" description="TNFR-Cys" evidence="1">
    <location>
        <begin position="75"/>
        <end position="115"/>
    </location>
</feature>
<dbReference type="PROSITE" id="PS50835">
    <property type="entry name" value="IG_LIKE"/>
    <property type="match status" value="1"/>
</dbReference>
<feature type="signal peptide" evidence="4">
    <location>
        <begin position="1"/>
        <end position="23"/>
    </location>
</feature>
<feature type="region of interest" description="Disordered" evidence="2">
    <location>
        <begin position="244"/>
        <end position="273"/>
    </location>
</feature>
<dbReference type="Proteomes" id="UP001159428">
    <property type="component" value="Unassembled WGS sequence"/>
</dbReference>
<accession>A0AAU9W3V3</accession>
<dbReference type="InterPro" id="IPR007110">
    <property type="entry name" value="Ig-like_dom"/>
</dbReference>
<dbReference type="EMBL" id="CALNXJ010000008">
    <property type="protein sequence ID" value="CAH3045376.1"/>
    <property type="molecule type" value="Genomic_DNA"/>
</dbReference>
<dbReference type="InterPro" id="IPR001368">
    <property type="entry name" value="TNFR/NGFR_Cys_rich_reg"/>
</dbReference>
<comment type="caution">
    <text evidence="1">Lacks conserved residue(s) required for the propagation of feature annotation.</text>
</comment>
<sequence>MQATLSICLLIFGVCLQGDFCESNKICHGKQYTVKSADGNFEKCQPCGVCNEGWGLEPKCGSTVISPVNETYCQRCHDGITYSDTYDSSPCYMCQHCAEHEIVKTSCTSDTNTKCSGTCEYGYYYNAQDASHACHECSHCCSDGKDEIQAECVRHGLEKRHCSLRMDTNCGPTIKPSISSNTGDSGKFKPIYILYICIGALVGVVILLVAVLLKRRNAGQNNLSVDTNPEQGIKQHEAQPMIHINGRADPQPDNSNLTTPTQSGKYNHESTQVSSGTTLHPVVSELNPGYAHSNAGTPHVSPKGTPDLSRQQDGQIKIIQHPTSQKQTERLRVEFSCKCEVPSGTQVLYQWFKDDQELEGKTSDTLLLDSVRMQDFGWYRCQVSCSGDTRKEPVKSGPAELNVTPCLGKKLKTLRELKFDTKNQVAMLLENTAPGVGGWREVAHRYGMNKDLVKNLETKQDPGKQVMDFLQASKPDLQVYSFCKTLKGKNCFNIVKVLEDELVN</sequence>
<feature type="disulfide bond" evidence="1">
    <location>
        <begin position="76"/>
        <end position="91"/>
    </location>
</feature>
<evidence type="ECO:0000256" key="2">
    <source>
        <dbReference type="SAM" id="MobiDB-lite"/>
    </source>
</evidence>
<feature type="region of interest" description="Disordered" evidence="2">
    <location>
        <begin position="289"/>
        <end position="311"/>
    </location>
</feature>
<proteinExistence type="predicted"/>
<dbReference type="Gene3D" id="2.10.50.10">
    <property type="entry name" value="Tumor Necrosis Factor Receptor, subunit A, domain 2"/>
    <property type="match status" value="1"/>
</dbReference>
<dbReference type="GO" id="GO:0005035">
    <property type="term" value="F:death receptor activity"/>
    <property type="evidence" value="ECO:0007669"/>
    <property type="project" value="TreeGrafter"/>
</dbReference>
<evidence type="ECO:0000256" key="1">
    <source>
        <dbReference type="PROSITE-ProRule" id="PRU00206"/>
    </source>
</evidence>
<reference evidence="7 8" key="1">
    <citation type="submission" date="2022-05" db="EMBL/GenBank/DDBJ databases">
        <authorList>
            <consortium name="Genoscope - CEA"/>
            <person name="William W."/>
        </authorList>
    </citation>
    <scope>NUCLEOTIDE SEQUENCE [LARGE SCALE GENOMIC DNA]</scope>
</reference>
<feature type="chain" id="PRO_5043572187" evidence="4">
    <location>
        <begin position="24"/>
        <end position="504"/>
    </location>
</feature>
<dbReference type="CDD" id="cd00096">
    <property type="entry name" value="Ig"/>
    <property type="match status" value="1"/>
</dbReference>
<name>A0AAU9W3V3_9CNID</name>
<dbReference type="InterPro" id="IPR013783">
    <property type="entry name" value="Ig-like_fold"/>
</dbReference>
<keyword evidence="3" id="KW-1133">Transmembrane helix</keyword>
<feature type="repeat" description="TNFR-Cys" evidence="1">
    <location>
        <begin position="118"/>
        <end position="162"/>
    </location>
</feature>
<dbReference type="InterPro" id="IPR003599">
    <property type="entry name" value="Ig_sub"/>
</dbReference>
<protein>
    <submittedName>
        <fullName evidence="7">Uncharacterized protein</fullName>
    </submittedName>
</protein>
<evidence type="ECO:0000256" key="3">
    <source>
        <dbReference type="SAM" id="Phobius"/>
    </source>
</evidence>
<evidence type="ECO:0000313" key="8">
    <source>
        <dbReference type="Proteomes" id="UP001159428"/>
    </source>
</evidence>
<comment type="caution">
    <text evidence="7">The sequence shown here is derived from an EMBL/GenBank/DDBJ whole genome shotgun (WGS) entry which is preliminary data.</text>
</comment>
<dbReference type="GO" id="GO:0009986">
    <property type="term" value="C:cell surface"/>
    <property type="evidence" value="ECO:0007669"/>
    <property type="project" value="TreeGrafter"/>
</dbReference>
<organism evidence="7 8">
    <name type="scientific">Pocillopora meandrina</name>
    <dbReference type="NCBI Taxonomy" id="46732"/>
    <lineage>
        <taxon>Eukaryota</taxon>
        <taxon>Metazoa</taxon>
        <taxon>Cnidaria</taxon>
        <taxon>Anthozoa</taxon>
        <taxon>Hexacorallia</taxon>
        <taxon>Scleractinia</taxon>
        <taxon>Astrocoeniina</taxon>
        <taxon>Pocilloporidae</taxon>
        <taxon>Pocillopora</taxon>
    </lineage>
</organism>
<evidence type="ECO:0000259" key="5">
    <source>
        <dbReference type="PROSITE" id="PS50050"/>
    </source>
</evidence>
<dbReference type="Gene3D" id="2.60.40.10">
    <property type="entry name" value="Immunoglobulins"/>
    <property type="match status" value="1"/>
</dbReference>
<feature type="compositionally biased region" description="Polar residues" evidence="2">
    <location>
        <begin position="252"/>
        <end position="273"/>
    </location>
</feature>
<keyword evidence="3" id="KW-0472">Membrane</keyword>
<dbReference type="InterPro" id="IPR036179">
    <property type="entry name" value="Ig-like_dom_sf"/>
</dbReference>
<dbReference type="AlphaFoldDB" id="A0AAU9W3V3"/>
<keyword evidence="1" id="KW-1015">Disulfide bond</keyword>
<dbReference type="Pfam" id="PF13927">
    <property type="entry name" value="Ig_3"/>
    <property type="match status" value="1"/>
</dbReference>
<dbReference type="Gene3D" id="1.10.533.10">
    <property type="entry name" value="Death Domain, Fas"/>
    <property type="match status" value="1"/>
</dbReference>
<dbReference type="SMART" id="SM00409">
    <property type="entry name" value="IG"/>
    <property type="match status" value="1"/>
</dbReference>
<feature type="disulfide bond" evidence="1">
    <location>
        <begin position="97"/>
        <end position="115"/>
    </location>
</feature>
<dbReference type="InterPro" id="IPR011029">
    <property type="entry name" value="DEATH-like_dom_sf"/>
</dbReference>
<dbReference type="SUPFAM" id="SSF47986">
    <property type="entry name" value="DEATH domain"/>
    <property type="match status" value="1"/>
</dbReference>
<dbReference type="GO" id="GO:0048406">
    <property type="term" value="F:nerve growth factor binding"/>
    <property type="evidence" value="ECO:0007669"/>
    <property type="project" value="TreeGrafter"/>
</dbReference>
<feature type="disulfide bond" evidence="1">
    <location>
        <begin position="94"/>
        <end position="107"/>
    </location>
</feature>
<dbReference type="PANTHER" id="PTHR46605:SF1">
    <property type="entry name" value="DEATH DOMAIN-CONTAINING MEMBRANE PROTEIN NRADD"/>
    <property type="match status" value="1"/>
</dbReference>
<feature type="disulfide bond" evidence="1">
    <location>
        <begin position="119"/>
        <end position="134"/>
    </location>
</feature>
<keyword evidence="4" id="KW-0732">Signal</keyword>
<dbReference type="GO" id="GO:0005886">
    <property type="term" value="C:plasma membrane"/>
    <property type="evidence" value="ECO:0007669"/>
    <property type="project" value="TreeGrafter"/>
</dbReference>
<keyword evidence="8" id="KW-1185">Reference proteome</keyword>
<dbReference type="PANTHER" id="PTHR46605">
    <property type="entry name" value="TUMOR NECROSIS FACTOR RECEPTOR"/>
    <property type="match status" value="1"/>
</dbReference>
<keyword evidence="3" id="KW-0812">Transmembrane</keyword>
<evidence type="ECO:0000259" key="6">
    <source>
        <dbReference type="PROSITE" id="PS50835"/>
    </source>
</evidence>